<feature type="region of interest" description="Disordered" evidence="1">
    <location>
        <begin position="44"/>
        <end position="70"/>
    </location>
</feature>
<comment type="caution">
    <text evidence="2">The sequence shown here is derived from an EMBL/GenBank/DDBJ whole genome shotgun (WGS) entry which is preliminary data.</text>
</comment>
<accession>A0ABQ4QG62</accession>
<evidence type="ECO:0000256" key="1">
    <source>
        <dbReference type="SAM" id="MobiDB-lite"/>
    </source>
</evidence>
<name>A0ABQ4QG62_9HYPH</name>
<dbReference type="Proteomes" id="UP001055117">
    <property type="component" value="Unassembled WGS sequence"/>
</dbReference>
<protein>
    <submittedName>
        <fullName evidence="2">Uncharacterized protein</fullName>
    </submittedName>
</protein>
<gene>
    <name evidence="2" type="ORF">AFCDBAGC_2079</name>
</gene>
<keyword evidence="3" id="KW-1185">Reference proteome</keyword>
<dbReference type="EMBL" id="BPQG01000030">
    <property type="protein sequence ID" value="GJD44213.1"/>
    <property type="molecule type" value="Genomic_DNA"/>
</dbReference>
<dbReference type="RefSeq" id="WP_238272138.1">
    <property type="nucleotide sequence ID" value="NZ_BPQG01000030.1"/>
</dbReference>
<reference evidence="2 3" key="1">
    <citation type="journal article" date="2021" name="Front. Microbiol.">
        <title>Comprehensive Comparative Genomics and Phenotyping of Methylobacterium Species.</title>
        <authorList>
            <person name="Alessa O."/>
            <person name="Ogura Y."/>
            <person name="Fujitani Y."/>
            <person name="Takami H."/>
            <person name="Hayashi T."/>
            <person name="Sahin N."/>
            <person name="Tani A."/>
        </authorList>
    </citation>
    <scope>NUCLEOTIDE SEQUENCE [LARGE SCALE GENOMIC DNA]</scope>
    <source>
        <strain evidence="2 3">DSM 23679</strain>
    </source>
</reference>
<evidence type="ECO:0000313" key="2">
    <source>
        <dbReference type="EMBL" id="GJD44213.1"/>
    </source>
</evidence>
<evidence type="ECO:0000313" key="3">
    <source>
        <dbReference type="Proteomes" id="UP001055117"/>
    </source>
</evidence>
<organism evidence="2 3">
    <name type="scientific">Methylobacterium cerastii</name>
    <dbReference type="NCBI Taxonomy" id="932741"/>
    <lineage>
        <taxon>Bacteria</taxon>
        <taxon>Pseudomonadati</taxon>
        <taxon>Pseudomonadota</taxon>
        <taxon>Alphaproteobacteria</taxon>
        <taxon>Hyphomicrobiales</taxon>
        <taxon>Methylobacteriaceae</taxon>
        <taxon>Methylobacterium</taxon>
    </lineage>
</organism>
<feature type="region of interest" description="Disordered" evidence="1">
    <location>
        <begin position="500"/>
        <end position="526"/>
    </location>
</feature>
<sequence>MAEPNPFDIFDPLPISPLAKVAPAALSMVPNGFQAMEQPATKKPNFFDQFDEPAPATQPPPGVSPDNPFLRFHQQPAAAAPVAAKEPNVFDQFDEPAPGTPAAKTQLDAAGDVGGGIVHGMVNAATGFFGGVGALQQAERGAAGNALESHGYPSAAAMVRSVPTLPSGADLNGMIERVMGPLYRKPETTAGQYASTIAEFAPGAAIGPGGLIRKIMEAAVPGVASETAGRVAPAGYEGAARLAGGLAGNLGTAAAAARATGADRAIVAATRGMEPGTLRTGQPVLDTGRGIGVPLSGPEGIQFATNNGTKLGELQRVVEGSTGGGPTMAAFYANRPDQMRAAATNAFDTIAPQSIAPSTLGPRTAAAADTAINDVRQGINAQTRPDYARAEAHLVDPADFAPMRTPAFDASLGRLRGDPVLGPEIAHLPDNSGRVIDLVTKDMGARSQALSATGEGFNPLLAERYASGSADARDILRDPARGGVQAYDDALTAQAQARAQNLDPLTQGPLGQIAGRGGGRGTLSGTQAVGDAILPAAAERGQAGELADATRRIGALDPEAIAQLVRQRMGDQYDASATALIGGGNHSGGAKFAKDMAGTPQKQANIDAVLGALPNSPQAPQAVNTLLDTLRATGRRLPPGSNTAADRAMQDTLSEQNTLGGAVTAVRTQGRSLFANVGGKARQAALGRQTGRLADLFTAPDSADRIADIVQRGVEPVFANALLRQSLQTPGAMGQR</sequence>
<proteinExistence type="predicted"/>